<evidence type="ECO:0000313" key="1">
    <source>
        <dbReference type="EMBL" id="KAI0045761.1"/>
    </source>
</evidence>
<proteinExistence type="predicted"/>
<reference evidence="1" key="2">
    <citation type="journal article" date="2022" name="New Phytol.">
        <title>Evolutionary transition to the ectomycorrhizal habit in the genomes of a hyperdiverse lineage of mushroom-forming fungi.</title>
        <authorList>
            <person name="Looney B."/>
            <person name="Miyauchi S."/>
            <person name="Morin E."/>
            <person name="Drula E."/>
            <person name="Courty P.E."/>
            <person name="Kohler A."/>
            <person name="Kuo A."/>
            <person name="LaButti K."/>
            <person name="Pangilinan J."/>
            <person name="Lipzen A."/>
            <person name="Riley R."/>
            <person name="Andreopoulos W."/>
            <person name="He G."/>
            <person name="Johnson J."/>
            <person name="Nolan M."/>
            <person name="Tritt A."/>
            <person name="Barry K.W."/>
            <person name="Grigoriev I.V."/>
            <person name="Nagy L.G."/>
            <person name="Hibbett D."/>
            <person name="Henrissat B."/>
            <person name="Matheny P.B."/>
            <person name="Labbe J."/>
            <person name="Martin F.M."/>
        </authorList>
    </citation>
    <scope>NUCLEOTIDE SEQUENCE</scope>
    <source>
        <strain evidence="1">FP105234-sp</strain>
    </source>
</reference>
<protein>
    <submittedName>
        <fullName evidence="1">Uncharacterized protein</fullName>
    </submittedName>
</protein>
<organism evidence="1 2">
    <name type="scientific">Auriscalpium vulgare</name>
    <dbReference type="NCBI Taxonomy" id="40419"/>
    <lineage>
        <taxon>Eukaryota</taxon>
        <taxon>Fungi</taxon>
        <taxon>Dikarya</taxon>
        <taxon>Basidiomycota</taxon>
        <taxon>Agaricomycotina</taxon>
        <taxon>Agaricomycetes</taxon>
        <taxon>Russulales</taxon>
        <taxon>Auriscalpiaceae</taxon>
        <taxon>Auriscalpium</taxon>
    </lineage>
</organism>
<name>A0ACB8RNM4_9AGAM</name>
<dbReference type="Proteomes" id="UP000814033">
    <property type="component" value="Unassembled WGS sequence"/>
</dbReference>
<sequence length="179" mass="19534">MVHSSTKTHSPSLSLRMRHLRRRCPWSSCSARRACAPRGACPRSRRSTSQPHASFRDRPSPRLSRAGAHARSTATRGTDVARMEAPPRYLANLYDTLSLTMSSSAPVAAAVNLVFEPSTIPGYSNSKLSTRFSVVCPEAPVRGEWSFLIIRASLVCIYLQGSLFALAVMSCLNDSQIGP</sequence>
<keyword evidence="2" id="KW-1185">Reference proteome</keyword>
<accession>A0ACB8RNM4</accession>
<comment type="caution">
    <text evidence="1">The sequence shown here is derived from an EMBL/GenBank/DDBJ whole genome shotgun (WGS) entry which is preliminary data.</text>
</comment>
<reference evidence="1" key="1">
    <citation type="submission" date="2021-02" db="EMBL/GenBank/DDBJ databases">
        <authorList>
            <consortium name="DOE Joint Genome Institute"/>
            <person name="Ahrendt S."/>
            <person name="Looney B.P."/>
            <person name="Miyauchi S."/>
            <person name="Morin E."/>
            <person name="Drula E."/>
            <person name="Courty P.E."/>
            <person name="Chicoki N."/>
            <person name="Fauchery L."/>
            <person name="Kohler A."/>
            <person name="Kuo A."/>
            <person name="Labutti K."/>
            <person name="Pangilinan J."/>
            <person name="Lipzen A."/>
            <person name="Riley R."/>
            <person name="Andreopoulos W."/>
            <person name="He G."/>
            <person name="Johnson J."/>
            <person name="Barry K.W."/>
            <person name="Grigoriev I.V."/>
            <person name="Nagy L."/>
            <person name="Hibbett D."/>
            <person name="Henrissat B."/>
            <person name="Matheny P.B."/>
            <person name="Labbe J."/>
            <person name="Martin F."/>
        </authorList>
    </citation>
    <scope>NUCLEOTIDE SEQUENCE</scope>
    <source>
        <strain evidence="1">FP105234-sp</strain>
    </source>
</reference>
<gene>
    <name evidence="1" type="ORF">FA95DRAFT_87702</name>
</gene>
<dbReference type="EMBL" id="MU275942">
    <property type="protein sequence ID" value="KAI0045761.1"/>
    <property type="molecule type" value="Genomic_DNA"/>
</dbReference>
<evidence type="ECO:0000313" key="2">
    <source>
        <dbReference type="Proteomes" id="UP000814033"/>
    </source>
</evidence>